<dbReference type="PANTHER" id="PTHR33498">
    <property type="entry name" value="TRANSPOSASE FOR INSERTION SEQUENCE ELEMENT IS1557"/>
    <property type="match status" value="1"/>
</dbReference>
<organism evidence="3">
    <name type="scientific">Staphylococcus schleiferi</name>
    <dbReference type="NCBI Taxonomy" id="1295"/>
    <lineage>
        <taxon>Bacteria</taxon>
        <taxon>Bacillati</taxon>
        <taxon>Bacillota</taxon>
        <taxon>Bacilli</taxon>
        <taxon>Bacillales</taxon>
        <taxon>Staphylococcaceae</taxon>
        <taxon>Staphylococcus</taxon>
    </lineage>
</organism>
<protein>
    <submittedName>
        <fullName evidence="3">IS1181 transposase</fullName>
    </submittedName>
</protein>
<dbReference type="Proteomes" id="UP000264146">
    <property type="component" value="Chromosome"/>
</dbReference>
<evidence type="ECO:0000313" key="4">
    <source>
        <dbReference type="Proteomes" id="UP000264146"/>
    </source>
</evidence>
<evidence type="ECO:0000313" key="3">
    <source>
        <dbReference type="EMBL" id="SUM87916.1"/>
    </source>
</evidence>
<dbReference type="PANTHER" id="PTHR33498:SF1">
    <property type="entry name" value="TRANSPOSASE FOR INSERTION SEQUENCE ELEMENT IS1557"/>
    <property type="match status" value="1"/>
</dbReference>
<feature type="domain" description="Transposase IS204/IS1001/IS1096/IS1165 zinc-finger" evidence="1">
    <location>
        <begin position="42"/>
        <end position="91"/>
    </location>
</feature>
<dbReference type="AlphaFoldDB" id="A0A7Z7QNL6"/>
<dbReference type="RefSeq" id="WP_236744744.1">
    <property type="nucleotide sequence ID" value="NZ_LR962863.1"/>
</dbReference>
<reference evidence="3" key="1">
    <citation type="submission" date="2018-06" db="EMBL/GenBank/DDBJ databases">
        <authorList>
            <consortium name="Pathogen Informatics"/>
            <person name="Doyle S."/>
        </authorList>
    </citation>
    <scope>NUCLEOTIDE SEQUENCE [LARGE SCALE GENOMIC DNA]</scope>
    <source>
        <strain evidence="3">NCTC12218</strain>
    </source>
</reference>
<proteinExistence type="predicted"/>
<sequence>MCNDILKLLKIKDNNIKITKVEEDVVIRGKKSNVIFGTLSYKPMTCPHCYHTNPNRIHKHGKRLSRITFLRFQEIAVYLNLLKQRFKCRVCGRTFTSKTNVVEDNCFISNHVQKAIIDKATQVRSETDIASDCNVSASSVKRVIHKVSNTTFQ</sequence>
<evidence type="ECO:0000313" key="2">
    <source>
        <dbReference type="EMBL" id="CAD7359224.1"/>
    </source>
</evidence>
<gene>
    <name evidence="3" type="ORF">NCTC12218_00830</name>
</gene>
<reference evidence="2 4" key="2">
    <citation type="submission" date="2020-11" db="EMBL/GenBank/DDBJ databases">
        <authorList>
            <consortium name="Pathogen Informatics"/>
        </authorList>
    </citation>
    <scope>NUCLEOTIDE SEQUENCE [LARGE SCALE GENOMIC DNA]</scope>
    <source>
        <strain evidence="2 4">NCTC12218</strain>
    </source>
</reference>
<dbReference type="InterPro" id="IPR047951">
    <property type="entry name" value="Transpos_ISL3"/>
</dbReference>
<name>A0A7Z7QNL6_STASC</name>
<dbReference type="EMBL" id="UHEF01000001">
    <property type="protein sequence ID" value="SUM87916.1"/>
    <property type="molecule type" value="Genomic_DNA"/>
</dbReference>
<dbReference type="EMBL" id="LR962863">
    <property type="protein sequence ID" value="CAD7359224.1"/>
    <property type="molecule type" value="Genomic_DNA"/>
</dbReference>
<evidence type="ECO:0000259" key="1">
    <source>
        <dbReference type="Pfam" id="PF14690"/>
    </source>
</evidence>
<accession>A0A7Z7QNL6</accession>
<dbReference type="InterPro" id="IPR029261">
    <property type="entry name" value="Transposase_Znf"/>
</dbReference>
<dbReference type="Pfam" id="PF14690">
    <property type="entry name" value="Zn_ribbon_ISL3"/>
    <property type="match status" value="1"/>
</dbReference>